<organism evidence="4 5">
    <name type="scientific">Paenibacillus filicis</name>
    <dbReference type="NCBI Taxonomy" id="669464"/>
    <lineage>
        <taxon>Bacteria</taxon>
        <taxon>Bacillati</taxon>
        <taxon>Bacillota</taxon>
        <taxon>Bacilli</taxon>
        <taxon>Bacillales</taxon>
        <taxon>Paenibacillaceae</taxon>
        <taxon>Paenibacillus</taxon>
    </lineage>
</organism>
<dbReference type="InterPro" id="IPR012854">
    <property type="entry name" value="Cu_amine_oxidase-like_N"/>
</dbReference>
<feature type="domain" description="Copper amine oxidase-like N-terminal" evidence="3">
    <location>
        <begin position="126"/>
        <end position="184"/>
    </location>
</feature>
<dbReference type="Proteomes" id="UP001469365">
    <property type="component" value="Unassembled WGS sequence"/>
</dbReference>
<keyword evidence="5" id="KW-1185">Reference proteome</keyword>
<name>A0ABU9DDF5_9BACL</name>
<evidence type="ECO:0000259" key="3">
    <source>
        <dbReference type="Pfam" id="PF07833"/>
    </source>
</evidence>
<feature type="chain" id="PRO_5046356017" evidence="2">
    <location>
        <begin position="26"/>
        <end position="339"/>
    </location>
</feature>
<feature type="compositionally biased region" description="Basic and acidic residues" evidence="1">
    <location>
        <begin position="324"/>
        <end position="339"/>
    </location>
</feature>
<evidence type="ECO:0000313" key="4">
    <source>
        <dbReference type="EMBL" id="MEK8126894.1"/>
    </source>
</evidence>
<feature type="region of interest" description="Disordered" evidence="1">
    <location>
        <begin position="320"/>
        <end position="339"/>
    </location>
</feature>
<evidence type="ECO:0000256" key="1">
    <source>
        <dbReference type="SAM" id="MobiDB-lite"/>
    </source>
</evidence>
<proteinExistence type="predicted"/>
<sequence>MMKKFKMALLASALFVSSLTTTAFGAQTPKNVDVYYVPLQFVFDGEQVAPPQDQQAFIYEGSTYVPLRFISYSLNKAVQWEGDTYTVSVQDPKEKDKLEIADHNLNTKVRGGKLRDEFNASQLTSSNIEVYQEKVKYIFDGKEKEIGEDLPGLFVNNKLYVPLRFFSESVGNKIEWNDKSYTITAVSPAKLKADKEAAEKAAAEKAAAEKKAAEEKKKDTPATIGGAGGGGSVGGGGSSTTKSETDIVNPYLDKIRGLESEANAYFTEALIKFLGNPAQQDEIKAAAKTKLAEYDSRFYGWMDSLSQELTANNYQTAKVTELSSKYEEKKEEQKKLLGR</sequence>
<comment type="caution">
    <text evidence="4">The sequence shown here is derived from an EMBL/GenBank/DDBJ whole genome shotgun (WGS) entry which is preliminary data.</text>
</comment>
<feature type="compositionally biased region" description="Basic and acidic residues" evidence="1">
    <location>
        <begin position="209"/>
        <end position="220"/>
    </location>
</feature>
<feature type="compositionally biased region" description="Gly residues" evidence="1">
    <location>
        <begin position="225"/>
        <end position="238"/>
    </location>
</feature>
<accession>A0ABU9DDF5</accession>
<feature type="domain" description="Copper amine oxidase-like N-terminal" evidence="3">
    <location>
        <begin position="43"/>
        <end position="103"/>
    </location>
</feature>
<dbReference type="Pfam" id="PF07833">
    <property type="entry name" value="Cu_amine_oxidN1"/>
    <property type="match status" value="2"/>
</dbReference>
<keyword evidence="2" id="KW-0732">Signal</keyword>
<feature type="signal peptide" evidence="2">
    <location>
        <begin position="1"/>
        <end position="25"/>
    </location>
</feature>
<reference evidence="4 5" key="1">
    <citation type="submission" date="2024-04" db="EMBL/GenBank/DDBJ databases">
        <title>draft genome sequnece of Paenibacillus filicis.</title>
        <authorList>
            <person name="Kim D.-U."/>
        </authorList>
    </citation>
    <scope>NUCLEOTIDE SEQUENCE [LARGE SCALE GENOMIC DNA]</scope>
    <source>
        <strain evidence="4 5">KACC14197</strain>
    </source>
</reference>
<dbReference type="RefSeq" id="WP_341413938.1">
    <property type="nucleotide sequence ID" value="NZ_JBBPCC010000001.1"/>
</dbReference>
<evidence type="ECO:0000256" key="2">
    <source>
        <dbReference type="SAM" id="SignalP"/>
    </source>
</evidence>
<dbReference type="SUPFAM" id="SSF55383">
    <property type="entry name" value="Copper amine oxidase, domain N"/>
    <property type="match status" value="1"/>
</dbReference>
<gene>
    <name evidence="4" type="ORF">WMW72_03125</name>
</gene>
<dbReference type="InterPro" id="IPR036582">
    <property type="entry name" value="Mao_N_sf"/>
</dbReference>
<feature type="region of interest" description="Disordered" evidence="1">
    <location>
        <begin position="209"/>
        <end position="244"/>
    </location>
</feature>
<dbReference type="EMBL" id="JBBPCC010000001">
    <property type="protein sequence ID" value="MEK8126894.1"/>
    <property type="molecule type" value="Genomic_DNA"/>
</dbReference>
<evidence type="ECO:0000313" key="5">
    <source>
        <dbReference type="Proteomes" id="UP001469365"/>
    </source>
</evidence>
<protein>
    <submittedName>
        <fullName evidence="4">Copper amine oxidase N-terminal domain-containing protein</fullName>
    </submittedName>
</protein>